<dbReference type="RefSeq" id="WP_133943575.1">
    <property type="nucleotide sequence ID" value="NZ_SOEO01000001.1"/>
</dbReference>
<dbReference type="SUPFAM" id="SSF48452">
    <property type="entry name" value="TPR-like"/>
    <property type="match status" value="2"/>
</dbReference>
<dbReference type="OrthoDB" id="1017207at2"/>
<dbReference type="Gene3D" id="1.25.40.10">
    <property type="entry name" value="Tetratricopeptide repeat domain"/>
    <property type="match status" value="2"/>
</dbReference>
<sequence>MKLFFIFLCLIWWNRFSSQQKEIDQALHYLDKSNEFSGIDNLKSLEYAKKASLIAEKINHSEKKAESYLFIAKCLYVLDSYKESLEYIQKGQKEDAVKNDVVLACSFKEVLALDYFATGFEEQGLKEYFDIINLIKSNTDEESIRILSRTYATVGAIYLNQNNYKAGHPFLDKAIKTNMKVSVKGHIFERADLYNIKGYLCLYDQKTDSAYIYFKKSFAEIEKDNSISKYVQYIALGDYYYQIKDYNNALNYYLKTLEDLKKFNLDKNESSLDIFKNISEIYGILKNSEKEKEYLKEYQKRNEIFQKERKEDFQASIKSILNTKTEEISFLRKRGTQTIIAIIAVAILIIILINRRSKKINKIKKKALLEAKTELIAQKEIIIQKDDEKRRLEHRINDAFDEVIELARKNDPSFLTRFKEVYPDFCENLLEIYPDMLNSELTFCAYLKLNFTSKEIANYTFVTPKAVELRKNRFRKKMNIASDENLYVWIGNI</sequence>
<dbReference type="SMART" id="SM00028">
    <property type="entry name" value="TPR"/>
    <property type="match status" value="4"/>
</dbReference>
<gene>
    <name evidence="3" type="ORF">B0I22_1109</name>
</gene>
<proteinExistence type="predicted"/>
<dbReference type="InterPro" id="IPR016032">
    <property type="entry name" value="Sig_transdc_resp-reg_C-effctor"/>
</dbReference>
<name>A0A4R8IEQ6_9FLAO</name>
<dbReference type="SUPFAM" id="SSF46894">
    <property type="entry name" value="C-terminal effector domain of the bipartite response regulators"/>
    <property type="match status" value="1"/>
</dbReference>
<dbReference type="InterPro" id="IPR019734">
    <property type="entry name" value="TPR_rpt"/>
</dbReference>
<dbReference type="InterPro" id="IPR011990">
    <property type="entry name" value="TPR-like_helical_dom_sf"/>
</dbReference>
<protein>
    <submittedName>
        <fullName evidence="3">Uncharacterized protein</fullName>
    </submittedName>
</protein>
<accession>A0A4R8IEQ6</accession>
<keyword evidence="1" id="KW-0802">TPR repeat</keyword>
<evidence type="ECO:0000256" key="2">
    <source>
        <dbReference type="SAM" id="Phobius"/>
    </source>
</evidence>
<keyword evidence="2" id="KW-0472">Membrane</keyword>
<evidence type="ECO:0000313" key="4">
    <source>
        <dbReference type="Proteomes" id="UP000295313"/>
    </source>
</evidence>
<comment type="caution">
    <text evidence="3">The sequence shown here is derived from an EMBL/GenBank/DDBJ whole genome shotgun (WGS) entry which is preliminary data.</text>
</comment>
<dbReference type="GO" id="GO:0003677">
    <property type="term" value="F:DNA binding"/>
    <property type="evidence" value="ECO:0007669"/>
    <property type="project" value="InterPro"/>
</dbReference>
<feature type="transmembrane region" description="Helical" evidence="2">
    <location>
        <begin position="335"/>
        <end position="354"/>
    </location>
</feature>
<reference evidence="3 4" key="1">
    <citation type="submission" date="2019-03" db="EMBL/GenBank/DDBJ databases">
        <title>Genomic Encyclopedia of Type Strains, Phase III (KMG-III): the genomes of soil and plant-associated and newly described type strains.</title>
        <authorList>
            <person name="Whitman W."/>
        </authorList>
    </citation>
    <scope>NUCLEOTIDE SEQUENCE [LARGE SCALE GENOMIC DNA]</scope>
    <source>
        <strain evidence="3 4">CGMCC 1.12802</strain>
    </source>
</reference>
<feature type="repeat" description="TPR" evidence="1">
    <location>
        <begin position="230"/>
        <end position="263"/>
    </location>
</feature>
<keyword evidence="4" id="KW-1185">Reference proteome</keyword>
<dbReference type="EMBL" id="SOEO01000001">
    <property type="protein sequence ID" value="TDX86946.1"/>
    <property type="molecule type" value="Genomic_DNA"/>
</dbReference>
<dbReference type="Proteomes" id="UP000295313">
    <property type="component" value="Unassembled WGS sequence"/>
</dbReference>
<dbReference type="PROSITE" id="PS50005">
    <property type="entry name" value="TPR"/>
    <property type="match status" value="1"/>
</dbReference>
<evidence type="ECO:0000256" key="1">
    <source>
        <dbReference type="PROSITE-ProRule" id="PRU00339"/>
    </source>
</evidence>
<dbReference type="GO" id="GO:0006355">
    <property type="term" value="P:regulation of DNA-templated transcription"/>
    <property type="evidence" value="ECO:0007669"/>
    <property type="project" value="InterPro"/>
</dbReference>
<dbReference type="AlphaFoldDB" id="A0A4R8IEQ6"/>
<evidence type="ECO:0000313" key="3">
    <source>
        <dbReference type="EMBL" id="TDX86946.1"/>
    </source>
</evidence>
<keyword evidence="2" id="KW-0812">Transmembrane</keyword>
<organism evidence="3 4">
    <name type="scientific">Epilithonimonas xixisoli</name>
    <dbReference type="NCBI Taxonomy" id="1476462"/>
    <lineage>
        <taxon>Bacteria</taxon>
        <taxon>Pseudomonadati</taxon>
        <taxon>Bacteroidota</taxon>
        <taxon>Flavobacteriia</taxon>
        <taxon>Flavobacteriales</taxon>
        <taxon>Weeksellaceae</taxon>
        <taxon>Chryseobacterium group</taxon>
        <taxon>Epilithonimonas</taxon>
    </lineage>
</organism>
<keyword evidence="2" id="KW-1133">Transmembrane helix</keyword>